<dbReference type="EMBL" id="JBBPBN010000034">
    <property type="protein sequence ID" value="KAK9002830.1"/>
    <property type="molecule type" value="Genomic_DNA"/>
</dbReference>
<name>A0ABR2QQ83_9ROSI</name>
<evidence type="ECO:0000313" key="1">
    <source>
        <dbReference type="EMBL" id="KAK9002830.1"/>
    </source>
</evidence>
<dbReference type="Proteomes" id="UP001396334">
    <property type="component" value="Unassembled WGS sequence"/>
</dbReference>
<evidence type="ECO:0000313" key="2">
    <source>
        <dbReference type="Proteomes" id="UP001396334"/>
    </source>
</evidence>
<gene>
    <name evidence="1" type="ORF">V6N11_060410</name>
</gene>
<organism evidence="1 2">
    <name type="scientific">Hibiscus sabdariffa</name>
    <name type="common">roselle</name>
    <dbReference type="NCBI Taxonomy" id="183260"/>
    <lineage>
        <taxon>Eukaryota</taxon>
        <taxon>Viridiplantae</taxon>
        <taxon>Streptophyta</taxon>
        <taxon>Embryophyta</taxon>
        <taxon>Tracheophyta</taxon>
        <taxon>Spermatophyta</taxon>
        <taxon>Magnoliopsida</taxon>
        <taxon>eudicotyledons</taxon>
        <taxon>Gunneridae</taxon>
        <taxon>Pentapetalae</taxon>
        <taxon>rosids</taxon>
        <taxon>malvids</taxon>
        <taxon>Malvales</taxon>
        <taxon>Malvaceae</taxon>
        <taxon>Malvoideae</taxon>
        <taxon>Hibiscus</taxon>
    </lineage>
</organism>
<sequence length="87" mass="10032">MREKIPNFSLPHNLHRLPSKSWPPPRRGIHCLHRHDRRIILSSATASTHDERLSFIGKVPLKLTDTSLELNVNPRIQSCPSLTEIYC</sequence>
<reference evidence="1 2" key="1">
    <citation type="journal article" date="2024" name="G3 (Bethesda)">
        <title>Genome assembly of Hibiscus sabdariffa L. provides insights into metabolisms of medicinal natural products.</title>
        <authorList>
            <person name="Kim T."/>
        </authorList>
    </citation>
    <scope>NUCLEOTIDE SEQUENCE [LARGE SCALE GENOMIC DNA]</scope>
    <source>
        <strain evidence="1">TK-2024</strain>
        <tissue evidence="1">Old leaves</tissue>
    </source>
</reference>
<keyword evidence="2" id="KW-1185">Reference proteome</keyword>
<proteinExistence type="predicted"/>
<accession>A0ABR2QQ83</accession>
<comment type="caution">
    <text evidence="1">The sequence shown here is derived from an EMBL/GenBank/DDBJ whole genome shotgun (WGS) entry which is preliminary data.</text>
</comment>
<protein>
    <submittedName>
        <fullName evidence="1">Uncharacterized protein</fullName>
    </submittedName>
</protein>